<reference evidence="2 4" key="1">
    <citation type="submission" date="2017-09" db="EMBL/GenBank/DDBJ databases">
        <authorList>
            <person name="Thomas P."/>
            <person name="Seyboldt C."/>
        </authorList>
    </citation>
    <scope>NUCLEOTIDE SEQUENCE [LARGE SCALE GENOMIC DNA]</scope>
    <source>
        <strain evidence="2 4">DSM 7534</strain>
    </source>
</reference>
<keyword evidence="1" id="KW-0812">Transmembrane</keyword>
<keyword evidence="1" id="KW-1133">Transmembrane helix</keyword>
<proteinExistence type="predicted"/>
<dbReference type="Pfam" id="PF11667">
    <property type="entry name" value="DUF3267"/>
    <property type="match status" value="1"/>
</dbReference>
<dbReference type="KEGG" id="csep:CP523_00170"/>
<feature type="transmembrane region" description="Helical" evidence="1">
    <location>
        <begin position="59"/>
        <end position="77"/>
    </location>
</feature>
<evidence type="ECO:0000313" key="5">
    <source>
        <dbReference type="Proteomes" id="UP001055437"/>
    </source>
</evidence>
<sequence length="196" mass="22716">MKFLKEISSIPTNDEDLLESVNNLTTYKFNFINLLIKISISIIYAFGLGYSLFYCNGKIISTFIRFLMLFLLTYYLIKVLHEFIHALTLPKIFSNNVNLLFNFKTLSVNVYSNSSVSKYRIIFFLLIPIIILTFIPTILSYLLGFNIYLYVLASVNAILSSKDILNLILVIKNINNDYNILIKPNKLYYNKNTGKE</sequence>
<feature type="transmembrane region" description="Helical" evidence="1">
    <location>
        <begin position="121"/>
        <end position="141"/>
    </location>
</feature>
<dbReference type="RefSeq" id="WP_066677395.1">
    <property type="nucleotide sequence ID" value="NZ_CABMIZ010000026.1"/>
</dbReference>
<gene>
    <name evidence="2" type="ORF">CP523_00170</name>
    <name evidence="3" type="ORF">NH397_08455</name>
</gene>
<keyword evidence="5" id="KW-1185">Reference proteome</keyword>
<evidence type="ECO:0000313" key="4">
    <source>
        <dbReference type="Proteomes" id="UP000280586"/>
    </source>
</evidence>
<dbReference type="AlphaFoldDB" id="A0A9N7JJC7"/>
<keyword evidence="3" id="KW-0645">Protease</keyword>
<keyword evidence="1" id="KW-0472">Membrane</keyword>
<dbReference type="EMBL" id="CP023671">
    <property type="protein sequence ID" value="AYE32976.1"/>
    <property type="molecule type" value="Genomic_DNA"/>
</dbReference>
<feature type="transmembrane region" description="Helical" evidence="1">
    <location>
        <begin position="147"/>
        <end position="171"/>
    </location>
</feature>
<dbReference type="OrthoDB" id="1912633at2"/>
<evidence type="ECO:0000313" key="2">
    <source>
        <dbReference type="EMBL" id="AYE32976.1"/>
    </source>
</evidence>
<dbReference type="Proteomes" id="UP001055437">
    <property type="component" value="Chromosome"/>
</dbReference>
<organism evidence="2 4">
    <name type="scientific">Clostridium septicum</name>
    <dbReference type="NCBI Taxonomy" id="1504"/>
    <lineage>
        <taxon>Bacteria</taxon>
        <taxon>Bacillati</taxon>
        <taxon>Bacillota</taxon>
        <taxon>Clostridia</taxon>
        <taxon>Eubacteriales</taxon>
        <taxon>Clostridiaceae</taxon>
        <taxon>Clostridium</taxon>
    </lineage>
</organism>
<evidence type="ECO:0000313" key="3">
    <source>
        <dbReference type="EMBL" id="USR99538.1"/>
    </source>
</evidence>
<keyword evidence="3" id="KW-0482">Metalloprotease</keyword>
<dbReference type="EMBL" id="CP099799">
    <property type="protein sequence ID" value="USR99538.1"/>
    <property type="molecule type" value="Genomic_DNA"/>
</dbReference>
<dbReference type="InterPro" id="IPR021683">
    <property type="entry name" value="DUF3267"/>
</dbReference>
<dbReference type="Proteomes" id="UP000280586">
    <property type="component" value="Chromosome"/>
</dbReference>
<protein>
    <submittedName>
        <fullName evidence="3">Metalloprotease family protein</fullName>
    </submittedName>
</protein>
<accession>A0A9N7JJC7</accession>
<dbReference type="GO" id="GO:0008237">
    <property type="term" value="F:metallopeptidase activity"/>
    <property type="evidence" value="ECO:0007669"/>
    <property type="project" value="UniProtKB-KW"/>
</dbReference>
<evidence type="ECO:0000256" key="1">
    <source>
        <dbReference type="SAM" id="Phobius"/>
    </source>
</evidence>
<feature type="transmembrane region" description="Helical" evidence="1">
    <location>
        <begin position="34"/>
        <end position="53"/>
    </location>
</feature>
<dbReference type="GeneID" id="303559088"/>
<keyword evidence="3" id="KW-0378">Hydrolase</keyword>
<name>A0A9N7JJC7_CLOSE</name>
<reference evidence="3" key="2">
    <citation type="submission" date="2022-06" db="EMBL/GenBank/DDBJ databases">
        <authorList>
            <person name="Holder M.E."/>
            <person name="Ajami N.J."/>
            <person name="Petrosino J.F."/>
        </authorList>
    </citation>
    <scope>NUCLEOTIDE SEQUENCE</scope>
    <source>
        <strain evidence="3">RMA 8861</strain>
    </source>
</reference>